<dbReference type="EC" id="5.6.2.3" evidence="10"/>
<keyword evidence="2 10" id="KW-0227">DNA damage</keyword>
<reference evidence="13 14" key="1">
    <citation type="journal article" date="2024" name="Nat. Commun.">
        <title>Phylogenomics reveals the evolutionary origins of lichenization in chlorophyte algae.</title>
        <authorList>
            <person name="Puginier C."/>
            <person name="Libourel C."/>
            <person name="Otte J."/>
            <person name="Skaloud P."/>
            <person name="Haon M."/>
            <person name="Grisel S."/>
            <person name="Petersen M."/>
            <person name="Berrin J.G."/>
            <person name="Delaux P.M."/>
            <person name="Dal Grande F."/>
            <person name="Keller J."/>
        </authorList>
    </citation>
    <scope>NUCLEOTIDE SEQUENCE [LARGE SCALE GENOMIC DNA]</scope>
    <source>
        <strain evidence="13 14">SAG 216-7</strain>
    </source>
</reference>
<evidence type="ECO:0000259" key="12">
    <source>
        <dbReference type="PROSITE" id="PS50158"/>
    </source>
</evidence>
<evidence type="ECO:0000256" key="10">
    <source>
        <dbReference type="RuleBase" id="RU363044"/>
    </source>
</evidence>
<dbReference type="SUPFAM" id="SSF52540">
    <property type="entry name" value="P-loop containing nucleoside triphosphate hydrolases"/>
    <property type="match status" value="2"/>
</dbReference>
<dbReference type="CDD" id="cd18809">
    <property type="entry name" value="SF1_C_RecD"/>
    <property type="match status" value="1"/>
</dbReference>
<comment type="cofactor">
    <cofactor evidence="10">
        <name>Mg(2+)</name>
        <dbReference type="ChEBI" id="CHEBI:18420"/>
    </cofactor>
</comment>
<dbReference type="SUPFAM" id="SSF57756">
    <property type="entry name" value="Retrovirus zinc finger-like domains"/>
    <property type="match status" value="1"/>
</dbReference>
<keyword evidence="14" id="KW-1185">Reference proteome</keyword>
<dbReference type="InterPro" id="IPR010285">
    <property type="entry name" value="DNA_helicase_pif1-like_DEAD"/>
</dbReference>
<evidence type="ECO:0000256" key="1">
    <source>
        <dbReference type="ARBA" id="ARBA00022741"/>
    </source>
</evidence>
<evidence type="ECO:0000313" key="14">
    <source>
        <dbReference type="Proteomes" id="UP001491310"/>
    </source>
</evidence>
<feature type="compositionally biased region" description="Gly residues" evidence="11">
    <location>
        <begin position="653"/>
        <end position="667"/>
    </location>
</feature>
<keyword evidence="1 10" id="KW-0547">Nucleotide-binding</keyword>
<accession>A0ABR2Z1N2</accession>
<keyword evidence="9" id="KW-0479">Metal-binding</keyword>
<dbReference type="InterPro" id="IPR001878">
    <property type="entry name" value="Znf_CCHC"/>
</dbReference>
<keyword evidence="9" id="KW-0862">Zinc</keyword>
<dbReference type="SMART" id="SM00343">
    <property type="entry name" value="ZnF_C2HC"/>
    <property type="match status" value="1"/>
</dbReference>
<feature type="region of interest" description="Disordered" evidence="11">
    <location>
        <begin position="1"/>
        <end position="54"/>
    </location>
</feature>
<feature type="region of interest" description="Disordered" evidence="11">
    <location>
        <begin position="634"/>
        <end position="667"/>
    </location>
</feature>
<feature type="compositionally biased region" description="Polar residues" evidence="11">
    <location>
        <begin position="634"/>
        <end position="649"/>
    </location>
</feature>
<feature type="compositionally biased region" description="Polar residues" evidence="11">
    <location>
        <begin position="8"/>
        <end position="17"/>
    </location>
</feature>
<dbReference type="PANTHER" id="PTHR47642">
    <property type="entry name" value="ATP-DEPENDENT DNA HELICASE"/>
    <property type="match status" value="1"/>
</dbReference>
<evidence type="ECO:0000256" key="2">
    <source>
        <dbReference type="ARBA" id="ARBA00022763"/>
    </source>
</evidence>
<feature type="compositionally biased region" description="Low complexity" evidence="11">
    <location>
        <begin position="455"/>
        <end position="467"/>
    </location>
</feature>
<evidence type="ECO:0000256" key="6">
    <source>
        <dbReference type="ARBA" id="ARBA00023125"/>
    </source>
</evidence>
<dbReference type="CDD" id="cd18037">
    <property type="entry name" value="DEXSc_Pif1_like"/>
    <property type="match status" value="1"/>
</dbReference>
<comment type="caution">
    <text evidence="13">The sequence shown here is derived from an EMBL/GenBank/DDBJ whole genome shotgun (WGS) entry which is preliminary data.</text>
</comment>
<keyword evidence="3 10" id="KW-0378">Hydrolase</keyword>
<evidence type="ECO:0000256" key="7">
    <source>
        <dbReference type="ARBA" id="ARBA00023204"/>
    </source>
</evidence>
<evidence type="ECO:0000256" key="11">
    <source>
        <dbReference type="SAM" id="MobiDB-lite"/>
    </source>
</evidence>
<evidence type="ECO:0000256" key="4">
    <source>
        <dbReference type="ARBA" id="ARBA00022806"/>
    </source>
</evidence>
<feature type="domain" description="CCHC-type" evidence="12">
    <location>
        <begin position="676"/>
        <end position="690"/>
    </location>
</feature>
<evidence type="ECO:0000256" key="5">
    <source>
        <dbReference type="ARBA" id="ARBA00022840"/>
    </source>
</evidence>
<proteinExistence type="inferred from homology"/>
<gene>
    <name evidence="13" type="ORF">WJX75_008457</name>
</gene>
<keyword evidence="4 10" id="KW-0347">Helicase</keyword>
<feature type="region of interest" description="Disordered" evidence="11">
    <location>
        <begin position="429"/>
        <end position="467"/>
    </location>
</feature>
<sequence length="747" mass="80742">MDVMIDLNRQQPESELQCTRKRTFEDFASATLSQENEPNIEPSDAPRPSRKLPASMVTHVSDTLCEQSGDQDAPTGEVNSHQLSEEQKNIIELVGQGRNVFFTGNAGTGKSFLLNRVIDFLRRQYGREFSESVSICAATGIAATHIGGTTIHSTAGCGVPSVAEDFGRMWKPMTQKKLMKLKVLILDEISMVSAEFFAQIEQALRKIRFNPKPFGGIQLILSGDYFQLPPIVKRWTAGMPENSFLNRGFTFQAPAWKSCELSQVLLTKVWRQKDQNFVGILNDIRCGENTEMAVRALVQQCSRPLPEVAGIKATQLFARNADVDAVNRRELQVLPGDLVQLQGVDETIPLDEKEGSAAYRQQREQLQRNEFFRDCLAPIMAEYKVGAQVMLLKNLELDGAGHEMLVNGSRGVITAFKTKEECMRLLNLASNPEPETGSGDSRADGVDLTGSPVRAAAPPATAEAPKAEAEQPAQTAAAAAAAMQMSFSRMLFDPSKIETYRQILLRWPGTNVPVVRFLNKRERLMLPEVFSSEVATVGKCQRLQVPLRLAWSLTIHKCQGLTLDLAKVSLKGMFAEGQAYVALSRVRSMEGLQILDWSPGCTKTSEVVKKFYQCLAAGEEYSDDAWRLWQTKHPSQLQDGPPQGSSQAQEGAYGYGRGGRGGSRGGGGGGAGRGNCFKCGESGHWSSNCPGGSGRGRAASTPPNGGAFTPGARPAGAAHGGSPGPGSGGGGGGGRGTCFKSSDVNCT</sequence>
<evidence type="ECO:0000256" key="8">
    <source>
        <dbReference type="ARBA" id="ARBA00023235"/>
    </source>
</evidence>
<dbReference type="InterPro" id="IPR027417">
    <property type="entry name" value="P-loop_NTPase"/>
</dbReference>
<dbReference type="PANTHER" id="PTHR47642:SF5">
    <property type="entry name" value="ATP-DEPENDENT DNA HELICASE"/>
    <property type="match status" value="1"/>
</dbReference>
<evidence type="ECO:0000256" key="9">
    <source>
        <dbReference type="PROSITE-ProRule" id="PRU00047"/>
    </source>
</evidence>
<name>A0ABR2Z1N2_9CHLO</name>
<keyword evidence="8" id="KW-0413">Isomerase</keyword>
<protein>
    <recommendedName>
        <fullName evidence="10">ATP-dependent DNA helicase</fullName>
        <ecNumber evidence="10">5.6.2.3</ecNumber>
    </recommendedName>
</protein>
<dbReference type="InterPro" id="IPR051055">
    <property type="entry name" value="PIF1_helicase"/>
</dbReference>
<dbReference type="Pfam" id="PF05970">
    <property type="entry name" value="PIF1"/>
    <property type="match status" value="1"/>
</dbReference>
<dbReference type="Proteomes" id="UP001491310">
    <property type="component" value="Unassembled WGS sequence"/>
</dbReference>
<organism evidence="13 14">
    <name type="scientific">Coccomyxa subellipsoidea</name>
    <dbReference type="NCBI Taxonomy" id="248742"/>
    <lineage>
        <taxon>Eukaryota</taxon>
        <taxon>Viridiplantae</taxon>
        <taxon>Chlorophyta</taxon>
        <taxon>core chlorophytes</taxon>
        <taxon>Trebouxiophyceae</taxon>
        <taxon>Trebouxiophyceae incertae sedis</taxon>
        <taxon>Coccomyxaceae</taxon>
        <taxon>Coccomyxa</taxon>
    </lineage>
</organism>
<dbReference type="Pfam" id="PF00098">
    <property type="entry name" value="zf-CCHC"/>
    <property type="match status" value="1"/>
</dbReference>
<comment type="catalytic activity">
    <reaction evidence="10">
        <text>ATP + H2O = ADP + phosphate + H(+)</text>
        <dbReference type="Rhea" id="RHEA:13065"/>
        <dbReference type="ChEBI" id="CHEBI:15377"/>
        <dbReference type="ChEBI" id="CHEBI:15378"/>
        <dbReference type="ChEBI" id="CHEBI:30616"/>
        <dbReference type="ChEBI" id="CHEBI:43474"/>
        <dbReference type="ChEBI" id="CHEBI:456216"/>
        <dbReference type="EC" id="5.6.2.3"/>
    </reaction>
</comment>
<evidence type="ECO:0000313" key="13">
    <source>
        <dbReference type="EMBL" id="KAK9917804.1"/>
    </source>
</evidence>
<dbReference type="PROSITE" id="PS50158">
    <property type="entry name" value="ZF_CCHC"/>
    <property type="match status" value="1"/>
</dbReference>
<dbReference type="Pfam" id="PF21530">
    <property type="entry name" value="Pif1_2B_dom"/>
    <property type="match status" value="1"/>
</dbReference>
<dbReference type="InterPro" id="IPR049163">
    <property type="entry name" value="Pif1-like_2B_dom"/>
</dbReference>
<keyword evidence="6" id="KW-0238">DNA-binding</keyword>
<keyword evidence="9" id="KW-0863">Zinc-finger</keyword>
<keyword evidence="7 10" id="KW-0234">DNA repair</keyword>
<feature type="compositionally biased region" description="Gly residues" evidence="11">
    <location>
        <begin position="718"/>
        <end position="736"/>
    </location>
</feature>
<dbReference type="Gene3D" id="3.40.50.300">
    <property type="entry name" value="P-loop containing nucleotide triphosphate hydrolases"/>
    <property type="match status" value="1"/>
</dbReference>
<keyword evidence="10" id="KW-0233">DNA recombination</keyword>
<evidence type="ECO:0000256" key="3">
    <source>
        <dbReference type="ARBA" id="ARBA00022801"/>
    </source>
</evidence>
<dbReference type="InterPro" id="IPR036875">
    <property type="entry name" value="Znf_CCHC_sf"/>
</dbReference>
<dbReference type="EMBL" id="JALJOT010000002">
    <property type="protein sequence ID" value="KAK9917804.1"/>
    <property type="molecule type" value="Genomic_DNA"/>
</dbReference>
<keyword evidence="5 10" id="KW-0067">ATP-binding</keyword>
<dbReference type="Gene3D" id="4.10.60.10">
    <property type="entry name" value="Zinc finger, CCHC-type"/>
    <property type="match status" value="1"/>
</dbReference>
<comment type="similarity">
    <text evidence="10">Belongs to the helicase family.</text>
</comment>
<feature type="region of interest" description="Disordered" evidence="11">
    <location>
        <begin position="688"/>
        <end position="747"/>
    </location>
</feature>